<dbReference type="InterPro" id="IPR016092">
    <property type="entry name" value="ATAP"/>
</dbReference>
<dbReference type="InterPro" id="IPR000361">
    <property type="entry name" value="ATAP_core_dom"/>
</dbReference>
<dbReference type="PANTHER" id="PTHR47265">
    <property type="entry name" value="IRON-SULFUR ASSEMBLY PROTEIN ISCA, CHLOROPLASTIC"/>
    <property type="match status" value="1"/>
</dbReference>
<dbReference type="GO" id="GO:0051536">
    <property type="term" value="F:iron-sulfur cluster binding"/>
    <property type="evidence" value="ECO:0007669"/>
    <property type="project" value="InterPro"/>
</dbReference>
<evidence type="ECO:0000259" key="1">
    <source>
        <dbReference type="Pfam" id="PF01521"/>
    </source>
</evidence>
<organism evidence="2 3">
    <name type="scientific">Elaphomyces granulatus</name>
    <dbReference type="NCBI Taxonomy" id="519963"/>
    <lineage>
        <taxon>Eukaryota</taxon>
        <taxon>Fungi</taxon>
        <taxon>Dikarya</taxon>
        <taxon>Ascomycota</taxon>
        <taxon>Pezizomycotina</taxon>
        <taxon>Eurotiomycetes</taxon>
        <taxon>Eurotiomycetidae</taxon>
        <taxon>Eurotiales</taxon>
        <taxon>Elaphomycetaceae</taxon>
        <taxon>Elaphomyces</taxon>
    </lineage>
</organism>
<sequence>MEDTNVLEAPVKDEIALTAKAVNEVKKLMAENKIPESYGLRIGVKGGGCSGLSYTLGFDEELKEGDKIIETEGVKVYVDWKSILYLNGTSIDYTDGLNGKGFVFNNPTAKKTCGCGSSFGV</sequence>
<dbReference type="GO" id="GO:0030674">
    <property type="term" value="F:protein-macromolecule adaptor activity"/>
    <property type="evidence" value="ECO:0007669"/>
    <property type="project" value="TreeGrafter"/>
</dbReference>
<gene>
    <name evidence="2" type="ORF">Egran_07121</name>
</gene>
<proteinExistence type="predicted"/>
<comment type="caution">
    <text evidence="2">The sequence shown here is derived from an EMBL/GenBank/DDBJ whole genome shotgun (WGS) entry which is preliminary data.</text>
</comment>
<dbReference type="PANTHER" id="PTHR47265:SF1">
    <property type="entry name" value="IRON-SULFUR ASSEMBLY PROTEIN ISCA, CHLOROPLASTIC"/>
    <property type="match status" value="1"/>
</dbReference>
<protein>
    <recommendedName>
        <fullName evidence="1">Core domain-containing protein</fullName>
    </recommendedName>
</protein>
<evidence type="ECO:0000313" key="2">
    <source>
        <dbReference type="EMBL" id="OXV05111.1"/>
    </source>
</evidence>
<dbReference type="InterPro" id="IPR035903">
    <property type="entry name" value="HesB-like_dom_sf"/>
</dbReference>
<name>A0A232LLT5_9EURO</name>
<dbReference type="InterPro" id="IPR031108">
    <property type="entry name" value="IscA_plant_cyanobact"/>
</dbReference>
<dbReference type="Pfam" id="PF01521">
    <property type="entry name" value="Fe-S_biosyn"/>
    <property type="match status" value="1"/>
</dbReference>
<accession>A0A232LLT5</accession>
<dbReference type="EMBL" id="NPHW01007794">
    <property type="protein sequence ID" value="OXV05111.1"/>
    <property type="molecule type" value="Genomic_DNA"/>
</dbReference>
<dbReference type="OrthoDB" id="333486at2759"/>
<dbReference type="NCBIfam" id="NF010147">
    <property type="entry name" value="PRK13623.1"/>
    <property type="match status" value="1"/>
</dbReference>
<dbReference type="GO" id="GO:0016226">
    <property type="term" value="P:iron-sulfur cluster assembly"/>
    <property type="evidence" value="ECO:0007669"/>
    <property type="project" value="InterPro"/>
</dbReference>
<dbReference type="SUPFAM" id="SSF89360">
    <property type="entry name" value="HesB-like domain"/>
    <property type="match status" value="1"/>
</dbReference>
<dbReference type="NCBIfam" id="TIGR00049">
    <property type="entry name" value="iron-sulfur cluster assembly accessory protein"/>
    <property type="match status" value="1"/>
</dbReference>
<evidence type="ECO:0000313" key="3">
    <source>
        <dbReference type="Proteomes" id="UP000243515"/>
    </source>
</evidence>
<reference evidence="2 3" key="1">
    <citation type="journal article" date="2015" name="Environ. Microbiol.">
        <title>Metagenome sequence of Elaphomyces granulatus from sporocarp tissue reveals Ascomycota ectomycorrhizal fingerprints of genome expansion and a Proteobacteria-rich microbiome.</title>
        <authorList>
            <person name="Quandt C.A."/>
            <person name="Kohler A."/>
            <person name="Hesse C.N."/>
            <person name="Sharpton T.J."/>
            <person name="Martin F."/>
            <person name="Spatafora J.W."/>
        </authorList>
    </citation>
    <scope>NUCLEOTIDE SEQUENCE [LARGE SCALE GENOMIC DNA]</scope>
    <source>
        <strain evidence="2 3">OSC145934</strain>
    </source>
</reference>
<dbReference type="Proteomes" id="UP000243515">
    <property type="component" value="Unassembled WGS sequence"/>
</dbReference>
<feature type="domain" description="Core" evidence="1">
    <location>
        <begin position="14"/>
        <end position="116"/>
    </location>
</feature>
<keyword evidence="3" id="KW-1185">Reference proteome</keyword>
<dbReference type="AlphaFoldDB" id="A0A232LLT5"/>
<dbReference type="Gene3D" id="2.60.300.12">
    <property type="entry name" value="HesB-like domain"/>
    <property type="match status" value="1"/>
</dbReference>